<sequence length="72" mass="8254">MEWTWACASVDWQREGPQSISDWRRYCGRQDPGGQEGCCEESYDGEEGCSEKIREREGVGYECHAEEGDSQK</sequence>
<organism evidence="1 2">
    <name type="scientific">Paraburkholderia strydomiana</name>
    <dbReference type="NCBI Taxonomy" id="1245417"/>
    <lineage>
        <taxon>Bacteria</taxon>
        <taxon>Pseudomonadati</taxon>
        <taxon>Pseudomonadota</taxon>
        <taxon>Betaproteobacteria</taxon>
        <taxon>Burkholderiales</taxon>
        <taxon>Burkholderiaceae</taxon>
        <taxon>Paraburkholderia</taxon>
    </lineage>
</organism>
<evidence type="ECO:0000313" key="2">
    <source>
        <dbReference type="Proteomes" id="UP001629288"/>
    </source>
</evidence>
<accession>A0ABW9C1I8</accession>
<evidence type="ECO:0000313" key="1">
    <source>
        <dbReference type="EMBL" id="MFM0444524.1"/>
    </source>
</evidence>
<gene>
    <name evidence="1" type="ORF">PQR00_13120</name>
</gene>
<proteinExistence type="predicted"/>
<dbReference type="Proteomes" id="UP001629288">
    <property type="component" value="Unassembled WGS sequence"/>
</dbReference>
<keyword evidence="2" id="KW-1185">Reference proteome</keyword>
<name>A0ABW9C1I8_9BURK</name>
<comment type="caution">
    <text evidence="1">The sequence shown here is derived from an EMBL/GenBank/DDBJ whole genome shotgun (WGS) entry which is preliminary data.</text>
</comment>
<dbReference type="EMBL" id="JAQQDH010000003">
    <property type="protein sequence ID" value="MFM0444524.1"/>
    <property type="molecule type" value="Genomic_DNA"/>
</dbReference>
<reference evidence="1 2" key="1">
    <citation type="journal article" date="2024" name="Chem. Sci.">
        <title>Discovery of megapolipeptins by genome mining of a Burkholderiales bacteria collection.</title>
        <authorList>
            <person name="Paulo B.S."/>
            <person name="Recchia M.J.J."/>
            <person name="Lee S."/>
            <person name="Fergusson C.H."/>
            <person name="Romanowski S.B."/>
            <person name="Hernandez A."/>
            <person name="Krull N."/>
            <person name="Liu D.Y."/>
            <person name="Cavanagh H."/>
            <person name="Bos A."/>
            <person name="Gray C.A."/>
            <person name="Murphy B.T."/>
            <person name="Linington R.G."/>
            <person name="Eustaquio A.S."/>
        </authorList>
    </citation>
    <scope>NUCLEOTIDE SEQUENCE [LARGE SCALE GENOMIC DNA]</scope>
    <source>
        <strain evidence="1 2">RL17-379-BIB-C</strain>
    </source>
</reference>
<protein>
    <submittedName>
        <fullName evidence="1">Uncharacterized protein</fullName>
    </submittedName>
</protein>